<dbReference type="STRING" id="3818.A0A445CMM8"/>
<name>A0A445CMM8_ARAHY</name>
<dbReference type="GO" id="GO:0006310">
    <property type="term" value="P:DNA recombination"/>
    <property type="evidence" value="ECO:0007669"/>
    <property type="project" value="UniProtKB-KW"/>
</dbReference>
<feature type="region of interest" description="Disordered" evidence="2">
    <location>
        <begin position="1"/>
        <end position="20"/>
    </location>
</feature>
<dbReference type="GO" id="GO:0006281">
    <property type="term" value="P:DNA repair"/>
    <property type="evidence" value="ECO:0007669"/>
    <property type="project" value="UniProtKB-KW"/>
</dbReference>
<evidence type="ECO:0000313" key="4">
    <source>
        <dbReference type="EMBL" id="RYR52185.1"/>
    </source>
</evidence>
<keyword evidence="1" id="KW-0378">Hydrolase</keyword>
<dbReference type="InterPro" id="IPR010285">
    <property type="entry name" value="DNA_helicase_pif1-like_DEAD"/>
</dbReference>
<proteinExistence type="inferred from homology"/>
<dbReference type="PANTHER" id="PTHR10492:SF101">
    <property type="entry name" value="ATP-DEPENDENT DNA HELICASE"/>
    <property type="match status" value="1"/>
</dbReference>
<evidence type="ECO:0000256" key="1">
    <source>
        <dbReference type="RuleBase" id="RU363044"/>
    </source>
</evidence>
<feature type="domain" description="DNA helicase Pif1-like DEAD-box helicase" evidence="3">
    <location>
        <begin position="137"/>
        <end position="244"/>
    </location>
</feature>
<dbReference type="PANTHER" id="PTHR10492">
    <property type="match status" value="1"/>
</dbReference>
<dbReference type="GO" id="GO:0005524">
    <property type="term" value="F:ATP binding"/>
    <property type="evidence" value="ECO:0007669"/>
    <property type="project" value="UniProtKB-KW"/>
</dbReference>
<keyword evidence="1" id="KW-0227">DNA damage</keyword>
<dbReference type="GO" id="GO:0043139">
    <property type="term" value="F:5'-3' DNA helicase activity"/>
    <property type="evidence" value="ECO:0007669"/>
    <property type="project" value="UniProtKB-EC"/>
</dbReference>
<keyword evidence="1" id="KW-0067">ATP-binding</keyword>
<comment type="similarity">
    <text evidence="1">Belongs to the helicase family.</text>
</comment>
<comment type="caution">
    <text evidence="4">The sequence shown here is derived from an EMBL/GenBank/DDBJ whole genome shotgun (WGS) entry which is preliminary data.</text>
</comment>
<dbReference type="InterPro" id="IPR027417">
    <property type="entry name" value="P-loop_NTPase"/>
</dbReference>
<dbReference type="GO" id="GO:0000723">
    <property type="term" value="P:telomere maintenance"/>
    <property type="evidence" value="ECO:0007669"/>
    <property type="project" value="InterPro"/>
</dbReference>
<reference evidence="4 5" key="1">
    <citation type="submission" date="2019-01" db="EMBL/GenBank/DDBJ databases">
        <title>Sequencing of cultivated peanut Arachis hypogaea provides insights into genome evolution and oil improvement.</title>
        <authorList>
            <person name="Chen X."/>
        </authorList>
    </citation>
    <scope>NUCLEOTIDE SEQUENCE [LARGE SCALE GENOMIC DNA]</scope>
    <source>
        <strain evidence="5">cv. Fuhuasheng</strain>
        <tissue evidence="4">Leaves</tissue>
    </source>
</reference>
<evidence type="ECO:0000256" key="2">
    <source>
        <dbReference type="SAM" id="MobiDB-lite"/>
    </source>
</evidence>
<keyword evidence="1" id="KW-0347">Helicase</keyword>
<evidence type="ECO:0000259" key="3">
    <source>
        <dbReference type="Pfam" id="PF05970"/>
    </source>
</evidence>
<accession>A0A445CMM8</accession>
<comment type="catalytic activity">
    <reaction evidence="1">
        <text>ATP + H2O = ADP + phosphate + H(+)</text>
        <dbReference type="Rhea" id="RHEA:13065"/>
        <dbReference type="ChEBI" id="CHEBI:15377"/>
        <dbReference type="ChEBI" id="CHEBI:15378"/>
        <dbReference type="ChEBI" id="CHEBI:30616"/>
        <dbReference type="ChEBI" id="CHEBI:43474"/>
        <dbReference type="ChEBI" id="CHEBI:456216"/>
        <dbReference type="EC" id="5.6.2.3"/>
    </reaction>
</comment>
<dbReference type="Proteomes" id="UP000289738">
    <property type="component" value="Chromosome A06"/>
</dbReference>
<dbReference type="AlphaFoldDB" id="A0A445CMM8"/>
<dbReference type="GO" id="GO:0016887">
    <property type="term" value="F:ATP hydrolysis activity"/>
    <property type="evidence" value="ECO:0007669"/>
    <property type="project" value="RHEA"/>
</dbReference>
<keyword evidence="1" id="KW-0234">DNA repair</keyword>
<keyword evidence="1" id="KW-0233">DNA recombination</keyword>
<protein>
    <recommendedName>
        <fullName evidence="1">ATP-dependent DNA helicase</fullName>
        <ecNumber evidence="1">5.6.2.3</ecNumber>
    </recommendedName>
</protein>
<gene>
    <name evidence="4" type="ORF">Ahy_A06g027104</name>
</gene>
<dbReference type="Pfam" id="PF05970">
    <property type="entry name" value="PIF1"/>
    <property type="match status" value="1"/>
</dbReference>
<evidence type="ECO:0000313" key="5">
    <source>
        <dbReference type="Proteomes" id="UP000289738"/>
    </source>
</evidence>
<dbReference type="Gene3D" id="3.40.50.300">
    <property type="entry name" value="P-loop containing nucleotide triphosphate hydrolases"/>
    <property type="match status" value="1"/>
</dbReference>
<keyword evidence="5" id="KW-1185">Reference proteome</keyword>
<comment type="cofactor">
    <cofactor evidence="1">
        <name>Mg(2+)</name>
        <dbReference type="ChEBI" id="CHEBI:18420"/>
    </cofactor>
</comment>
<organism evidence="4 5">
    <name type="scientific">Arachis hypogaea</name>
    <name type="common">Peanut</name>
    <dbReference type="NCBI Taxonomy" id="3818"/>
    <lineage>
        <taxon>Eukaryota</taxon>
        <taxon>Viridiplantae</taxon>
        <taxon>Streptophyta</taxon>
        <taxon>Embryophyta</taxon>
        <taxon>Tracheophyta</taxon>
        <taxon>Spermatophyta</taxon>
        <taxon>Magnoliopsida</taxon>
        <taxon>eudicotyledons</taxon>
        <taxon>Gunneridae</taxon>
        <taxon>Pentapetalae</taxon>
        <taxon>rosids</taxon>
        <taxon>fabids</taxon>
        <taxon>Fabales</taxon>
        <taxon>Fabaceae</taxon>
        <taxon>Papilionoideae</taxon>
        <taxon>50 kb inversion clade</taxon>
        <taxon>dalbergioids sensu lato</taxon>
        <taxon>Dalbergieae</taxon>
        <taxon>Pterocarpus clade</taxon>
        <taxon>Arachis</taxon>
    </lineage>
</organism>
<dbReference type="EC" id="5.6.2.3" evidence="1"/>
<keyword evidence="1" id="KW-0547">Nucleotide-binding</keyword>
<sequence length="259" mass="29007">MAGKINRGVNNGTAPPNFKPGGQNYHSIGSLLPPDTGIVCDQHLSSYISMTQKMRLIIGYAHFDGKTYNLPSASEVAALIVGDVEQLSKDRDIFIESQTRFAEILLAALPGFFLCVWSWGYWKDISLKSYVCGDLLKGDIVLNIASSGIASFLPNGRTAHLRFKIPLNIIEDSLCNIKPGSSQAMLLLKAKLIIWDEASMVSRYYYEVLDKCLGDIMRFFPTYNKDLSFGGKVVVLSRDFRQFFLSFHEDRDKISFIQP</sequence>
<dbReference type="EMBL" id="SDMP01000006">
    <property type="protein sequence ID" value="RYR52185.1"/>
    <property type="molecule type" value="Genomic_DNA"/>
</dbReference>